<evidence type="ECO:0000313" key="3">
    <source>
        <dbReference type="Proteomes" id="UP000191988"/>
    </source>
</evidence>
<dbReference type="AlphaFoldDB" id="A0A1S7R5T9"/>
<name>A0A1S7R5T9_9HYPH</name>
<proteinExistence type="predicted"/>
<keyword evidence="3" id="KW-1185">Reference proteome</keyword>
<evidence type="ECO:0000256" key="1">
    <source>
        <dbReference type="SAM" id="MobiDB-lite"/>
    </source>
</evidence>
<dbReference type="EMBL" id="FBWK01000049">
    <property type="protein sequence ID" value="CUX47498.1"/>
    <property type="molecule type" value="Genomic_DNA"/>
</dbReference>
<protein>
    <submittedName>
        <fullName evidence="2">Uncharacterized protein</fullName>
    </submittedName>
</protein>
<feature type="region of interest" description="Disordered" evidence="1">
    <location>
        <begin position="1"/>
        <end position="29"/>
    </location>
</feature>
<gene>
    <name evidence="2" type="ORF">AGR3A_Lc130059</name>
</gene>
<organism evidence="2 3">
    <name type="scientific">Agrobacterium tomkonis CFBP 6623</name>
    <dbReference type="NCBI Taxonomy" id="1183432"/>
    <lineage>
        <taxon>Bacteria</taxon>
        <taxon>Pseudomonadati</taxon>
        <taxon>Pseudomonadota</taxon>
        <taxon>Alphaproteobacteria</taxon>
        <taxon>Hyphomicrobiales</taxon>
        <taxon>Rhizobiaceae</taxon>
        <taxon>Rhizobium/Agrobacterium group</taxon>
        <taxon>Agrobacterium</taxon>
        <taxon>Agrobacterium tumefaciens complex</taxon>
    </lineage>
</organism>
<accession>A0A1S7R5T9</accession>
<evidence type="ECO:0000313" key="2">
    <source>
        <dbReference type="EMBL" id="CUX47498.1"/>
    </source>
</evidence>
<feature type="compositionally biased region" description="Pro residues" evidence="1">
    <location>
        <begin position="20"/>
        <end position="29"/>
    </location>
</feature>
<sequence length="165" mass="17632">MASITRPPISSTCISMPKKPAMPPKPPPINMPNRPPINRPPIRPPIMPPNRPRLCCGAACAPGRAGWAALGAAWLVLGVMLRLIGAVWPGAVLVEGGAEYVRVPRLPKPPPARRASAISTATKDTAIPSAATANKPLKRRKAANITISCWPPSHERHVSRRYSNS</sequence>
<reference evidence="3" key="1">
    <citation type="submission" date="2016-01" db="EMBL/GenBank/DDBJ databases">
        <authorList>
            <person name="Regsiter A."/>
            <person name="william w."/>
        </authorList>
    </citation>
    <scope>NUCLEOTIDE SEQUENCE [LARGE SCALE GENOMIC DNA]</scope>
    <source>
        <strain evidence="3">CFBP 6623</strain>
    </source>
</reference>
<dbReference type="Proteomes" id="UP000191988">
    <property type="component" value="Unassembled WGS sequence"/>
</dbReference>